<dbReference type="Proteomes" id="UP000616143">
    <property type="component" value="Unassembled WGS sequence"/>
</dbReference>
<sequence>MAENMVVESNCEVPEDLYYYIEGKNTVWGKLEGDVMTVGITDVAQTMAGKLVKVRLKKKGVKVDRGRPVATMESGKWAGAVPSPVSGEIVEVNEEVEKSPSLVNQDPYGKGWLVKLKVLNREELKQLYTSSVAVDKVRGLIQSEKIQCKRVT</sequence>
<dbReference type="HAMAP" id="MF_00272">
    <property type="entry name" value="GcvH"/>
    <property type="match status" value="1"/>
</dbReference>
<evidence type="ECO:0000259" key="4">
    <source>
        <dbReference type="PROSITE" id="PS50968"/>
    </source>
</evidence>
<dbReference type="SUPFAM" id="SSF51230">
    <property type="entry name" value="Single hybrid motif"/>
    <property type="match status" value="1"/>
</dbReference>
<dbReference type="Gene3D" id="2.40.50.100">
    <property type="match status" value="1"/>
</dbReference>
<evidence type="ECO:0000313" key="5">
    <source>
        <dbReference type="EMBL" id="BBD71993.1"/>
    </source>
</evidence>
<reference evidence="5" key="3">
    <citation type="journal article" date="2019" name="BMC Res. Notes">
        <title>Complete genome sequence of the Sulfodiicoccus acidiphilus strain HS-1T, the first crenarchaeon that lacks polB3, isolated from an acidic hot spring in Ohwaku-dani, Hakone, Japan.</title>
        <authorList>
            <person name="Sakai H.D."/>
            <person name="Kurosawa N."/>
        </authorList>
    </citation>
    <scope>NUCLEOTIDE SEQUENCE</scope>
    <source>
        <strain evidence="5">HS-1</strain>
    </source>
</reference>
<dbReference type="InterPro" id="IPR002930">
    <property type="entry name" value="GCV_H"/>
</dbReference>
<comment type="subunit">
    <text evidence="3">The glycine cleavage system is composed of four proteins: P, T, L and H.</text>
</comment>
<gene>
    <name evidence="3" type="primary">gcvH</name>
    <name evidence="6" type="ORF">GCM10007116_07200</name>
    <name evidence="5" type="ORF">HS1genome_0382</name>
</gene>
<dbReference type="NCBIfam" id="NF002270">
    <property type="entry name" value="PRK01202.1"/>
    <property type="match status" value="1"/>
</dbReference>
<evidence type="ECO:0000256" key="1">
    <source>
        <dbReference type="ARBA" id="ARBA00009249"/>
    </source>
</evidence>
<evidence type="ECO:0000313" key="7">
    <source>
        <dbReference type="Proteomes" id="UP000276741"/>
    </source>
</evidence>
<dbReference type="GO" id="GO:0009249">
    <property type="term" value="P:protein lipoylation"/>
    <property type="evidence" value="ECO:0007669"/>
    <property type="project" value="TreeGrafter"/>
</dbReference>
<dbReference type="EMBL" id="BMQS01000005">
    <property type="protein sequence ID" value="GGT91982.1"/>
    <property type="molecule type" value="Genomic_DNA"/>
</dbReference>
<dbReference type="PROSITE" id="PS50968">
    <property type="entry name" value="BIOTINYL_LIPOYL"/>
    <property type="match status" value="1"/>
</dbReference>
<comment type="cofactor">
    <cofactor evidence="3">
        <name>(R)-lipoate</name>
        <dbReference type="ChEBI" id="CHEBI:83088"/>
    </cofactor>
    <text evidence="3">Binds 1 lipoyl cofactor covalently.</text>
</comment>
<dbReference type="PROSITE" id="PS00189">
    <property type="entry name" value="LIPOYL"/>
    <property type="match status" value="1"/>
</dbReference>
<evidence type="ECO:0000256" key="2">
    <source>
        <dbReference type="ARBA" id="ARBA00022823"/>
    </source>
</evidence>
<dbReference type="KEGG" id="sacd:HS1genome_0382"/>
<dbReference type="Proteomes" id="UP000276741">
    <property type="component" value="Chromosome"/>
</dbReference>
<comment type="function">
    <text evidence="3">The glycine cleavage system catalyzes the degradation of glycine. The H protein shuttles the methylamine group of glycine from the P protein to the T protein.</text>
</comment>
<dbReference type="GO" id="GO:0005737">
    <property type="term" value="C:cytoplasm"/>
    <property type="evidence" value="ECO:0007669"/>
    <property type="project" value="TreeGrafter"/>
</dbReference>
<dbReference type="GO" id="GO:0019464">
    <property type="term" value="P:glycine decarboxylation via glycine cleavage system"/>
    <property type="evidence" value="ECO:0007669"/>
    <property type="project" value="UniProtKB-UniRule"/>
</dbReference>
<dbReference type="InterPro" id="IPR033753">
    <property type="entry name" value="GCV_H/Fam206"/>
</dbReference>
<feature type="modified residue" description="N6-lipoyllysine" evidence="3">
    <location>
        <position position="76"/>
    </location>
</feature>
<evidence type="ECO:0000256" key="3">
    <source>
        <dbReference type="HAMAP-Rule" id="MF_00272"/>
    </source>
</evidence>
<organism evidence="5 7">
    <name type="scientific">Sulfodiicoccus acidiphilus</name>
    <dbReference type="NCBI Taxonomy" id="1670455"/>
    <lineage>
        <taxon>Archaea</taxon>
        <taxon>Thermoproteota</taxon>
        <taxon>Thermoprotei</taxon>
        <taxon>Sulfolobales</taxon>
        <taxon>Sulfolobaceae</taxon>
        <taxon>Sulfodiicoccus</taxon>
    </lineage>
</organism>
<reference evidence="6" key="1">
    <citation type="journal article" date="2014" name="Int. J. Syst. Evol. Microbiol.">
        <title>Complete genome sequence of Corynebacterium casei LMG S-19264T (=DSM 44701T), isolated from a smear-ripened cheese.</title>
        <authorList>
            <consortium name="US DOE Joint Genome Institute (JGI-PGF)"/>
            <person name="Walter F."/>
            <person name="Albersmeier A."/>
            <person name="Kalinowski J."/>
            <person name="Ruckert C."/>
        </authorList>
    </citation>
    <scope>NUCLEOTIDE SEQUENCE</scope>
    <source>
        <strain evidence="6">JCM 31740</strain>
    </source>
</reference>
<dbReference type="Pfam" id="PF01597">
    <property type="entry name" value="GCV_H"/>
    <property type="match status" value="1"/>
</dbReference>
<dbReference type="EMBL" id="AP018553">
    <property type="protein sequence ID" value="BBD71993.1"/>
    <property type="molecule type" value="Genomic_DNA"/>
</dbReference>
<dbReference type="PANTHER" id="PTHR11715">
    <property type="entry name" value="GLYCINE CLEAVAGE SYSTEM H PROTEIN"/>
    <property type="match status" value="1"/>
</dbReference>
<name>A0A348B1E1_9CREN</name>
<comment type="similarity">
    <text evidence="1 3">Belongs to the GcvH family.</text>
</comment>
<proteinExistence type="inferred from homology"/>
<dbReference type="InterPro" id="IPR003016">
    <property type="entry name" value="2-oxoA_DH_lipoyl-BS"/>
</dbReference>
<reference evidence="7" key="2">
    <citation type="submission" date="2018-04" db="EMBL/GenBank/DDBJ databases">
        <title>Complete genome sequence of Sulfodiicoccus acidiphilus strain HS-1.</title>
        <authorList>
            <person name="Sakai H.D."/>
            <person name="Kurosawa N."/>
        </authorList>
    </citation>
    <scope>NUCLEOTIDE SEQUENCE [LARGE SCALE GENOMIC DNA]</scope>
    <source>
        <strain evidence="7">HS-1</strain>
    </source>
</reference>
<keyword evidence="2 3" id="KW-0450">Lipoyl</keyword>
<dbReference type="AlphaFoldDB" id="A0A348B1E1"/>
<protein>
    <recommendedName>
        <fullName evidence="3">Probable glycine cleavage system H protein</fullName>
    </recommendedName>
</protein>
<feature type="domain" description="Lipoyl-binding" evidence="4">
    <location>
        <begin position="35"/>
        <end position="117"/>
    </location>
</feature>
<dbReference type="GO" id="GO:0005960">
    <property type="term" value="C:glycine cleavage complex"/>
    <property type="evidence" value="ECO:0007669"/>
    <property type="project" value="InterPro"/>
</dbReference>
<dbReference type="InterPro" id="IPR011053">
    <property type="entry name" value="Single_hybrid_motif"/>
</dbReference>
<evidence type="ECO:0000313" key="6">
    <source>
        <dbReference type="EMBL" id="GGT91982.1"/>
    </source>
</evidence>
<keyword evidence="7" id="KW-1185">Reference proteome</keyword>
<dbReference type="InterPro" id="IPR000089">
    <property type="entry name" value="Biotin_lipoyl"/>
</dbReference>
<accession>A0A348B1E1</accession>
<dbReference type="PANTHER" id="PTHR11715:SF3">
    <property type="entry name" value="GLYCINE CLEAVAGE SYSTEM H PROTEIN-RELATED"/>
    <property type="match status" value="1"/>
</dbReference>
<dbReference type="CDD" id="cd06848">
    <property type="entry name" value="GCS_H"/>
    <property type="match status" value="1"/>
</dbReference>
<reference evidence="6" key="4">
    <citation type="submission" date="2020-09" db="EMBL/GenBank/DDBJ databases">
        <authorList>
            <person name="Sun Q."/>
            <person name="Ohkuma M."/>
        </authorList>
    </citation>
    <scope>NUCLEOTIDE SEQUENCE</scope>
    <source>
        <strain evidence="6">JCM 31740</strain>
    </source>
</reference>